<dbReference type="RefSeq" id="WP_243921470.1">
    <property type="nucleotide sequence ID" value="NZ_JALHLG010000016.1"/>
</dbReference>
<evidence type="ECO:0000313" key="2">
    <source>
        <dbReference type="EMBL" id="MCJ2187616.1"/>
    </source>
</evidence>
<keyword evidence="3" id="KW-1185">Reference proteome</keyword>
<dbReference type="InterPro" id="IPR041726">
    <property type="entry name" value="ACAD10_11_N"/>
</dbReference>
<name>A0ABT0BRF0_9SPHN</name>
<dbReference type="Gene3D" id="3.90.1200.10">
    <property type="match status" value="1"/>
</dbReference>
<proteinExistence type="predicted"/>
<dbReference type="Gene3D" id="3.30.200.20">
    <property type="entry name" value="Phosphorylase Kinase, domain 1"/>
    <property type="match status" value="1"/>
</dbReference>
<dbReference type="InterPro" id="IPR002575">
    <property type="entry name" value="Aminoglycoside_PTrfase"/>
</dbReference>
<dbReference type="Pfam" id="PF01636">
    <property type="entry name" value="APH"/>
    <property type="match status" value="1"/>
</dbReference>
<reference evidence="2 3" key="1">
    <citation type="submission" date="2022-04" db="EMBL/GenBank/DDBJ databases">
        <title>Identification of a novel bacterium isolated from mangrove sediments.</title>
        <authorList>
            <person name="Pan X."/>
        </authorList>
    </citation>
    <scope>NUCLEOTIDE SEQUENCE [LARGE SCALE GENOMIC DNA]</scope>
    <source>
        <strain evidence="2 3">B2638</strain>
    </source>
</reference>
<dbReference type="PANTHER" id="PTHR47829:SF3">
    <property type="entry name" value="AMINOGLYCOSIDE PHOSPHOTRANSFERASE DOMAIN-CONTAINING PROTEIN"/>
    <property type="match status" value="1"/>
</dbReference>
<protein>
    <submittedName>
        <fullName evidence="2">Phosphotransferase</fullName>
    </submittedName>
</protein>
<dbReference type="PANTHER" id="PTHR47829">
    <property type="entry name" value="HYDROLASE, PUTATIVE (AFU_ORTHOLOGUE AFUA_1G12880)-RELATED"/>
    <property type="match status" value="1"/>
</dbReference>
<dbReference type="Proteomes" id="UP001202281">
    <property type="component" value="Unassembled WGS sequence"/>
</dbReference>
<dbReference type="EMBL" id="JALHLG010000016">
    <property type="protein sequence ID" value="MCJ2187616.1"/>
    <property type="molecule type" value="Genomic_DNA"/>
</dbReference>
<dbReference type="InterPro" id="IPR011009">
    <property type="entry name" value="Kinase-like_dom_sf"/>
</dbReference>
<comment type="caution">
    <text evidence="2">The sequence shown here is derived from an EMBL/GenBank/DDBJ whole genome shotgun (WGS) entry which is preliminary data.</text>
</comment>
<evidence type="ECO:0000259" key="1">
    <source>
        <dbReference type="Pfam" id="PF01636"/>
    </source>
</evidence>
<dbReference type="CDD" id="cd05154">
    <property type="entry name" value="ACAD10_11_N-like"/>
    <property type="match status" value="1"/>
</dbReference>
<feature type="domain" description="Aminoglycoside phosphotransferase" evidence="1">
    <location>
        <begin position="37"/>
        <end position="254"/>
    </location>
</feature>
<sequence length="346" mass="38183">MAEAPLTPAEDAAPAALDGWLEKAVAGYRGPGTLSKCGFGQSNPTFRLSSPSGQYILRRKPLGPLLPKAHAIEREFRVLRALQDSPVPTPKVFALCEDATVMGAPFYVMEFVEGRIFYDQTMPGLAAAERAAIFDGMNQAVADLHQVRPADAGLADFGRSEGFVERQVATWTRQYRAAEGEPIDAMEKLIAWLPAHLPPEQPGRIFHGDLRIDNMVFHPTEPRVIALLDWELSTLGDPMADFAYHMMVWRVPPDLFRGLAGLDFAGMGIPSEEEYIQRYLTRSGRTDLPHWNFYLAFSLFRVAAILQGVWSRAQTGQASATDAEEVGRKARPLAEIGWDIACAARA</sequence>
<accession>A0ABT0BRF0</accession>
<dbReference type="SUPFAM" id="SSF56112">
    <property type="entry name" value="Protein kinase-like (PK-like)"/>
    <property type="match status" value="1"/>
</dbReference>
<dbReference type="InterPro" id="IPR052898">
    <property type="entry name" value="ACAD10-like"/>
</dbReference>
<gene>
    <name evidence="2" type="ORF">MTR66_12420</name>
</gene>
<organism evidence="2 3">
    <name type="scientific">Novosphingobium beihaiensis</name>
    <dbReference type="NCBI Taxonomy" id="2930389"/>
    <lineage>
        <taxon>Bacteria</taxon>
        <taxon>Pseudomonadati</taxon>
        <taxon>Pseudomonadota</taxon>
        <taxon>Alphaproteobacteria</taxon>
        <taxon>Sphingomonadales</taxon>
        <taxon>Sphingomonadaceae</taxon>
        <taxon>Novosphingobium</taxon>
    </lineage>
</organism>
<evidence type="ECO:0000313" key="3">
    <source>
        <dbReference type="Proteomes" id="UP001202281"/>
    </source>
</evidence>